<name>A0A059XTA0_9BACT</name>
<sequence length="88" mass="9598">MLSGPGGNDGPEEPPDRGQAKANRTTVIGTLDRRQKRRLSWSPPDTLFSMSFPAPLGVIDLNGTGQRAFVIPLLHHLENLVLQDQALL</sequence>
<evidence type="ECO:0000313" key="3">
    <source>
        <dbReference type="Proteomes" id="UP000027059"/>
    </source>
</evidence>
<dbReference type="EMBL" id="CP007243">
    <property type="protein sequence ID" value="AIA31829.1"/>
    <property type="molecule type" value="Genomic_DNA"/>
</dbReference>
<dbReference type="KEGG" id="lfp:Y981_08610"/>
<feature type="region of interest" description="Disordered" evidence="1">
    <location>
        <begin position="1"/>
        <end position="36"/>
    </location>
</feature>
<dbReference type="HOGENOM" id="CLU_2465250_0_0_0"/>
<reference evidence="3" key="1">
    <citation type="submission" date="2014-02" db="EMBL/GenBank/DDBJ databases">
        <title>Complete genome sequence and comparative genomic analysis of the nitrogen-fixing bacterium Leptospirillum ferriphilum YSK.</title>
        <authorList>
            <person name="Guo X."/>
            <person name="Yin H."/>
            <person name="Liang Y."/>
            <person name="Hu Q."/>
            <person name="Ma L."/>
            <person name="Xiao Y."/>
            <person name="Zhang X."/>
            <person name="Qiu G."/>
            <person name="Liu X."/>
        </authorList>
    </citation>
    <scope>NUCLEOTIDE SEQUENCE [LARGE SCALE GENOMIC DNA]</scope>
    <source>
        <strain evidence="3">YSK</strain>
    </source>
</reference>
<evidence type="ECO:0000256" key="1">
    <source>
        <dbReference type="SAM" id="MobiDB-lite"/>
    </source>
</evidence>
<reference evidence="2 3" key="2">
    <citation type="journal article" date="2015" name="Biomed. Res. Int.">
        <title>Effects of Arsenite Resistance on the Growth and Functional Gene Expression of Leptospirillum ferriphilum and Acidithiobacillus thiooxidans in Pure Culture and Coculture.</title>
        <authorList>
            <person name="Jiang H."/>
            <person name="Liang Y."/>
            <person name="Yin H."/>
            <person name="Xiao Y."/>
            <person name="Guo X."/>
            <person name="Xu Y."/>
            <person name="Hu Q."/>
            <person name="Liu H."/>
            <person name="Liu X."/>
        </authorList>
    </citation>
    <scope>NUCLEOTIDE SEQUENCE [LARGE SCALE GENOMIC DNA]</scope>
    <source>
        <strain evidence="2 3">YSK</strain>
    </source>
</reference>
<accession>A0A059XTA0</accession>
<gene>
    <name evidence="2" type="ORF">Y981_08610</name>
</gene>
<protein>
    <submittedName>
        <fullName evidence="2">Uncharacterized protein</fullName>
    </submittedName>
</protein>
<keyword evidence="3" id="KW-1185">Reference proteome</keyword>
<proteinExistence type="predicted"/>
<organism evidence="2 3">
    <name type="scientific">Leptospirillum ferriphilum YSK</name>
    <dbReference type="NCBI Taxonomy" id="1441628"/>
    <lineage>
        <taxon>Bacteria</taxon>
        <taxon>Pseudomonadati</taxon>
        <taxon>Nitrospirota</taxon>
        <taxon>Nitrospiria</taxon>
        <taxon>Nitrospirales</taxon>
        <taxon>Nitrospiraceae</taxon>
        <taxon>Leptospirillum</taxon>
    </lineage>
</organism>
<dbReference type="Proteomes" id="UP000027059">
    <property type="component" value="Chromosome"/>
</dbReference>
<evidence type="ECO:0000313" key="2">
    <source>
        <dbReference type="EMBL" id="AIA31829.1"/>
    </source>
</evidence>
<dbReference type="AlphaFoldDB" id="A0A059XTA0"/>